<name>K1XHM1_9BACT</name>
<evidence type="ECO:0000313" key="1">
    <source>
        <dbReference type="EMBL" id="EKD24741.1"/>
    </source>
</evidence>
<dbReference type="InterPro" id="IPR011055">
    <property type="entry name" value="Dup_hybrid_motif"/>
</dbReference>
<comment type="caution">
    <text evidence="1">The sequence shown here is derived from an EMBL/GenBank/DDBJ whole genome shotgun (WGS) entry which is preliminary data.</text>
</comment>
<sequence length="315" mass="35185">MKKFFFSVVLLTSLGSCQKEGISPVMQDEDPSSSINVVDSSMSPGELRATKIESDVNPRFGKPSSTYYYFKVYDPSGTLPLSVKFCEKATGTVSYLPMVRTGNYWTLSSNLFINGWYDWRYVYSSNKTNISSNAYILCNTRNSFNSSPYAIVWPFGADGSSWNNRDTWNGGQEGGWGNGWGQGAHLGSSEYYSDDWNRTNDLGRIIRSPLDGYVDAIGQYYVSGYGYSKYVAIIQKAANGNLHRFYVAHLQSYPSNLYVGKYVRAGIDQIGTLGSSGAASPHAHTNLRINNVSVPFYFNAQWWHVLLAFINLIII</sequence>
<dbReference type="AlphaFoldDB" id="K1XHM1"/>
<gene>
    <name evidence="1" type="ORF">ACD_80C00166G0002</name>
</gene>
<dbReference type="Gene3D" id="2.70.70.10">
    <property type="entry name" value="Glucose Permease (Domain IIA)"/>
    <property type="match status" value="1"/>
</dbReference>
<protein>
    <recommendedName>
        <fullName evidence="2">Peptidase M23 domain-containing protein</fullName>
    </recommendedName>
</protein>
<proteinExistence type="predicted"/>
<dbReference type="PROSITE" id="PS51257">
    <property type="entry name" value="PROKAR_LIPOPROTEIN"/>
    <property type="match status" value="1"/>
</dbReference>
<evidence type="ECO:0008006" key="2">
    <source>
        <dbReference type="Google" id="ProtNLM"/>
    </source>
</evidence>
<organism evidence="1">
    <name type="scientific">uncultured bacterium</name>
    <name type="common">gcode 4</name>
    <dbReference type="NCBI Taxonomy" id="1234023"/>
    <lineage>
        <taxon>Bacteria</taxon>
        <taxon>environmental samples</taxon>
    </lineage>
</organism>
<reference evidence="1" key="1">
    <citation type="journal article" date="2012" name="Science">
        <title>Fermentation, hydrogen, and sulfur metabolism in multiple uncultivated bacterial phyla.</title>
        <authorList>
            <person name="Wrighton K.C."/>
            <person name="Thomas B.C."/>
            <person name="Sharon I."/>
            <person name="Miller C.S."/>
            <person name="Castelle C.J."/>
            <person name="VerBerkmoes N.C."/>
            <person name="Wilkins M.J."/>
            <person name="Hettich R.L."/>
            <person name="Lipton M.S."/>
            <person name="Williams K.H."/>
            <person name="Long P.E."/>
            <person name="Banfield J.F."/>
        </authorList>
    </citation>
    <scope>NUCLEOTIDE SEQUENCE [LARGE SCALE GENOMIC DNA]</scope>
</reference>
<accession>K1XHM1</accession>
<dbReference type="EMBL" id="AMFJ01036173">
    <property type="protein sequence ID" value="EKD24741.1"/>
    <property type="molecule type" value="Genomic_DNA"/>
</dbReference>